<accession>A0A1I4PHL8</accession>
<dbReference type="CDD" id="cd00090">
    <property type="entry name" value="HTH_ARSR"/>
    <property type="match status" value="1"/>
</dbReference>
<dbReference type="AlphaFoldDB" id="A0A1I4PHL8"/>
<dbReference type="SMART" id="SM00418">
    <property type="entry name" value="HTH_ARSR"/>
    <property type="match status" value="1"/>
</dbReference>
<dbReference type="InterPro" id="IPR036388">
    <property type="entry name" value="WH-like_DNA-bd_sf"/>
</dbReference>
<dbReference type="PROSITE" id="PS50987">
    <property type="entry name" value="HTH_ARSR_2"/>
    <property type="match status" value="1"/>
</dbReference>
<dbReference type="PANTHER" id="PTHR38600:SF1">
    <property type="entry name" value="TRANSCRIPTIONAL REGULATORY PROTEIN"/>
    <property type="match status" value="1"/>
</dbReference>
<dbReference type="SUPFAM" id="SSF46785">
    <property type="entry name" value="Winged helix' DNA-binding domain"/>
    <property type="match status" value="1"/>
</dbReference>
<evidence type="ECO:0000313" key="2">
    <source>
        <dbReference type="EMBL" id="SFM26913.1"/>
    </source>
</evidence>
<dbReference type="GO" id="GO:0003700">
    <property type="term" value="F:DNA-binding transcription factor activity"/>
    <property type="evidence" value="ECO:0007669"/>
    <property type="project" value="InterPro"/>
</dbReference>
<feature type="domain" description="HTH arsR-type" evidence="1">
    <location>
        <begin position="10"/>
        <end position="104"/>
    </location>
</feature>
<dbReference type="STRING" id="487685.SAMN04488696_0643"/>
<reference evidence="3" key="1">
    <citation type="submission" date="2016-10" db="EMBL/GenBank/DDBJ databases">
        <authorList>
            <person name="Varghese N."/>
            <person name="Submissions S."/>
        </authorList>
    </citation>
    <scope>NUCLEOTIDE SEQUENCE [LARGE SCALE GENOMIC DNA]</scope>
    <source>
        <strain evidence="3">Mob M</strain>
    </source>
</reference>
<dbReference type="InterPro" id="IPR011991">
    <property type="entry name" value="ArsR-like_HTH"/>
</dbReference>
<name>A0A1I4PHL8_9EURY</name>
<evidence type="ECO:0000259" key="1">
    <source>
        <dbReference type="PROSITE" id="PS50987"/>
    </source>
</evidence>
<gene>
    <name evidence="2" type="ORF">SAMN04488696_0643</name>
</gene>
<dbReference type="PANTHER" id="PTHR38600">
    <property type="entry name" value="TRANSCRIPTIONAL REGULATORY PROTEIN"/>
    <property type="match status" value="1"/>
</dbReference>
<proteinExistence type="predicted"/>
<evidence type="ECO:0000313" key="3">
    <source>
        <dbReference type="Proteomes" id="UP000198535"/>
    </source>
</evidence>
<dbReference type="InterPro" id="IPR001845">
    <property type="entry name" value="HTH_ArsR_DNA-bd_dom"/>
</dbReference>
<dbReference type="EMBL" id="FOUJ01000001">
    <property type="protein sequence ID" value="SFM26913.1"/>
    <property type="molecule type" value="Genomic_DNA"/>
</dbReference>
<protein>
    <submittedName>
        <fullName evidence="2">Helix-turn-helix domain-containing protein</fullName>
    </submittedName>
</protein>
<dbReference type="Proteomes" id="UP000198535">
    <property type="component" value="Unassembled WGS sequence"/>
</dbReference>
<dbReference type="Pfam" id="PF01022">
    <property type="entry name" value="HTH_5"/>
    <property type="match status" value="1"/>
</dbReference>
<keyword evidence="3" id="KW-1185">Reference proteome</keyword>
<dbReference type="Gene3D" id="1.10.10.10">
    <property type="entry name" value="Winged helix-like DNA-binding domain superfamily/Winged helix DNA-binding domain"/>
    <property type="match status" value="1"/>
</dbReference>
<dbReference type="InterPro" id="IPR036390">
    <property type="entry name" value="WH_DNA-bd_sf"/>
</dbReference>
<sequence>MIRHICAFGLLNNMAHEDFKILNALGNETRLKMFKYINEQDMHISKVARVLEISISVASKHATILEDANLIQRKIFGKTHVLSIKNKKICKIDYDPEIIISSDYHKIFDAVESLKKVTSIDGK</sequence>
<organism evidence="2 3">
    <name type="scientific">Methanolobus profundi</name>
    <dbReference type="NCBI Taxonomy" id="487685"/>
    <lineage>
        <taxon>Archaea</taxon>
        <taxon>Methanobacteriati</taxon>
        <taxon>Methanobacteriota</taxon>
        <taxon>Stenosarchaea group</taxon>
        <taxon>Methanomicrobia</taxon>
        <taxon>Methanosarcinales</taxon>
        <taxon>Methanosarcinaceae</taxon>
        <taxon>Methanolobus</taxon>
    </lineage>
</organism>